<evidence type="ECO:0000313" key="3">
    <source>
        <dbReference type="Proteomes" id="UP000653076"/>
    </source>
</evidence>
<feature type="region of interest" description="Disordered" evidence="1">
    <location>
        <begin position="1"/>
        <end position="28"/>
    </location>
</feature>
<protein>
    <submittedName>
        <fullName evidence="2">Uncharacterized protein</fullName>
    </submittedName>
</protein>
<name>A0ABQ4JH03_9ACTN</name>
<comment type="caution">
    <text evidence="2">The sequence shown here is derived from an EMBL/GenBank/DDBJ whole genome shotgun (WGS) entry which is preliminary data.</text>
</comment>
<dbReference type="EMBL" id="BOPC01000054">
    <property type="protein sequence ID" value="GIJ28747.1"/>
    <property type="molecule type" value="Genomic_DNA"/>
</dbReference>
<accession>A0ABQ4JH03</accession>
<gene>
    <name evidence="2" type="ORF">Vqi01_39090</name>
</gene>
<evidence type="ECO:0000256" key="1">
    <source>
        <dbReference type="SAM" id="MobiDB-lite"/>
    </source>
</evidence>
<evidence type="ECO:0000313" key="2">
    <source>
        <dbReference type="EMBL" id="GIJ28747.1"/>
    </source>
</evidence>
<reference evidence="2 3" key="1">
    <citation type="submission" date="2021-01" db="EMBL/GenBank/DDBJ databases">
        <title>Whole genome shotgun sequence of Verrucosispora qiuiae NBRC 106684.</title>
        <authorList>
            <person name="Komaki H."/>
            <person name="Tamura T."/>
        </authorList>
    </citation>
    <scope>NUCLEOTIDE SEQUENCE [LARGE SCALE GENOMIC DNA]</scope>
    <source>
        <strain evidence="2 3">NBRC 106684</strain>
    </source>
</reference>
<organism evidence="2 3">
    <name type="scientific">Micromonospora qiuiae</name>
    <dbReference type="NCBI Taxonomy" id="502268"/>
    <lineage>
        <taxon>Bacteria</taxon>
        <taxon>Bacillati</taxon>
        <taxon>Actinomycetota</taxon>
        <taxon>Actinomycetes</taxon>
        <taxon>Micromonosporales</taxon>
        <taxon>Micromonosporaceae</taxon>
        <taxon>Micromonospora</taxon>
    </lineage>
</organism>
<dbReference type="Proteomes" id="UP000653076">
    <property type="component" value="Unassembled WGS sequence"/>
</dbReference>
<proteinExistence type="predicted"/>
<sequence length="73" mass="8082">MSGEVALAEAADQIVPEREPGLADPEDPWPVEQAKVMPALEACVIGFPCGSRDCDVSTVRYFNHRTRQGVRRR</sequence>
<keyword evidence="3" id="KW-1185">Reference proteome</keyword>